<evidence type="ECO:0000259" key="14">
    <source>
        <dbReference type="PROSITE" id="PS50104"/>
    </source>
</evidence>
<dbReference type="GO" id="GO:0007165">
    <property type="term" value="P:signal transduction"/>
    <property type="evidence" value="ECO:0007669"/>
    <property type="project" value="InterPro"/>
</dbReference>
<dbReference type="Proteomes" id="UP000515152">
    <property type="component" value="Chromosome 9"/>
</dbReference>
<evidence type="ECO:0000256" key="11">
    <source>
        <dbReference type="ARBA" id="ARBA00023180"/>
    </source>
</evidence>
<comment type="similarity">
    <text evidence="2">Belongs to the interleukin-1 receptor family.</text>
</comment>
<dbReference type="InterPro" id="IPR013783">
    <property type="entry name" value="Ig-like_fold"/>
</dbReference>
<dbReference type="InterPro" id="IPR007110">
    <property type="entry name" value="Ig-like_dom"/>
</dbReference>
<keyword evidence="16" id="KW-1185">Reference proteome</keyword>
<evidence type="ECO:0000313" key="17">
    <source>
        <dbReference type="RefSeq" id="XP_012693362.2"/>
    </source>
</evidence>
<keyword evidence="6 13" id="KW-1133">Transmembrane helix</keyword>
<name>A0A6P3WA67_CLUHA</name>
<dbReference type="PANTHER" id="PTHR11890">
    <property type="entry name" value="INTERLEUKIN-1 RECEPTOR FAMILY MEMBER"/>
    <property type="match status" value="1"/>
</dbReference>
<evidence type="ECO:0000313" key="18">
    <source>
        <dbReference type="RefSeq" id="XP_031428972.1"/>
    </source>
</evidence>
<keyword evidence="13" id="KW-0812">Transmembrane</keyword>
<evidence type="ECO:0000256" key="13">
    <source>
        <dbReference type="SAM" id="Phobius"/>
    </source>
</evidence>
<evidence type="ECO:0000256" key="9">
    <source>
        <dbReference type="ARBA" id="ARBA00023157"/>
    </source>
</evidence>
<dbReference type="InterPro" id="IPR035897">
    <property type="entry name" value="Toll_tir_struct_dom_sf"/>
</dbReference>
<comment type="subcellular location">
    <subcellularLocation>
        <location evidence="1">Membrane</location>
        <topology evidence="1">Single-pass type I membrane protein</topology>
    </subcellularLocation>
</comment>
<reference evidence="17 18" key="1">
    <citation type="submission" date="2025-04" db="UniProtKB">
        <authorList>
            <consortium name="RefSeq"/>
        </authorList>
    </citation>
    <scope>IDENTIFICATION</scope>
</reference>
<dbReference type="OrthoDB" id="9166379at2759"/>
<feature type="domain" description="Ig-like" evidence="15">
    <location>
        <begin position="279"/>
        <end position="385"/>
    </location>
</feature>
<dbReference type="Pfam" id="PF18452">
    <property type="entry name" value="Ig_6"/>
    <property type="match status" value="1"/>
</dbReference>
<keyword evidence="10 17" id="KW-0675">Receptor</keyword>
<dbReference type="Pfam" id="PF01582">
    <property type="entry name" value="TIR"/>
    <property type="match status" value="1"/>
</dbReference>
<dbReference type="AlphaFoldDB" id="A0A6P3WA67"/>
<dbReference type="PROSITE" id="PS50835">
    <property type="entry name" value="IG_LIKE"/>
    <property type="match status" value="2"/>
</dbReference>
<dbReference type="InterPro" id="IPR015621">
    <property type="entry name" value="IL-1_rcpt_fam"/>
</dbReference>
<evidence type="ECO:0000256" key="1">
    <source>
        <dbReference type="ARBA" id="ARBA00004479"/>
    </source>
</evidence>
<dbReference type="SMART" id="SM00409">
    <property type="entry name" value="IG"/>
    <property type="match status" value="3"/>
</dbReference>
<dbReference type="GeneID" id="105909293"/>
<evidence type="ECO:0000256" key="3">
    <source>
        <dbReference type="ARBA" id="ARBA00022729"/>
    </source>
</evidence>
<keyword evidence="11" id="KW-0325">Glycoprotein</keyword>
<dbReference type="InterPro" id="IPR000157">
    <property type="entry name" value="TIR_dom"/>
</dbReference>
<protein>
    <submittedName>
        <fullName evidence="17 18">Interleukin-1 receptor accessory protein</fullName>
    </submittedName>
</protein>
<evidence type="ECO:0000256" key="12">
    <source>
        <dbReference type="ARBA" id="ARBA00023319"/>
    </source>
</evidence>
<feature type="domain" description="TIR" evidence="14">
    <location>
        <begin position="438"/>
        <end position="582"/>
    </location>
</feature>
<dbReference type="InterPro" id="IPR003599">
    <property type="entry name" value="Ig_sub"/>
</dbReference>
<sequence length="639" mass="73272">MPCPALRVRSPEEYPSPRRTVARRTAAMVVLVISLLSFAALIEGESTDAATPVNNHSASQCLDWGELEPPVVVREGEVGWLRCELHHSVYNYSSTQASGLNLLWFRETADQLLEEPIKLKQYFKDKEWLWLEPATQQDSGKYICMLSNKTFCIRIARRLEVLPQEDSECVGQAAAAVLPKKVNIPIQSMRTFTCPDVDMVQHRNLNHTTTWYHNCKTLDAMGRSQMDAKGDTVTVYHMYEFFAGNYTCVVSYSKAGRHVNFTRVVQVVPVSNDRVPKEPTIHNPDKAQVYPVKLGETAVLTCKARLPYLEGETQELWWTVDGKVAEQMGDQRFSVTSRMLEYENGDETRETVLSIQDFKREDLNKKYNCTARNGRGMATSRAVLKEEERKPYVELSCGLGVIMLIMVSMFVVYHVFWLELLLLYRSHFGSDERFTDDKEYDVYISYARNSEEEEFVDKTLRRVLENELGYTVCIFDRDSLPGGTITDDTLRFVKSCRRQIVVVSPEREVQGTQAMLELRAGLDSMVWDGDLRVILVQYKPIRRDKWVRELRLARGVLALVRWEGKRSQDISSRFWKRLQVELPVRRVIGSLPLETVTTEEDTMQMRSIDTVKRIGALSCIRSYGCDCCIGDHSHSALNT</sequence>
<dbReference type="SUPFAM" id="SSF48726">
    <property type="entry name" value="Immunoglobulin"/>
    <property type="match status" value="3"/>
</dbReference>
<keyword evidence="3" id="KW-0732">Signal</keyword>
<dbReference type="RefSeq" id="XP_031428972.1">
    <property type="nucleotide sequence ID" value="XM_031573112.2"/>
</dbReference>
<dbReference type="PANTHER" id="PTHR11890:SF20">
    <property type="entry name" value="INTERLEUKIN-1 RECEPTOR ACCESSORY PROTEIN"/>
    <property type="match status" value="1"/>
</dbReference>
<evidence type="ECO:0000313" key="16">
    <source>
        <dbReference type="Proteomes" id="UP000515152"/>
    </source>
</evidence>
<feature type="domain" description="Ig-like" evidence="15">
    <location>
        <begin position="52"/>
        <end position="160"/>
    </location>
</feature>
<keyword evidence="12" id="KW-0393">Immunoglobulin domain</keyword>
<dbReference type="GO" id="GO:0016020">
    <property type="term" value="C:membrane"/>
    <property type="evidence" value="ECO:0007669"/>
    <property type="project" value="UniProtKB-SubCell"/>
</dbReference>
<dbReference type="InterPro" id="IPR036179">
    <property type="entry name" value="Ig-like_dom_sf"/>
</dbReference>
<dbReference type="GO" id="GO:0016787">
    <property type="term" value="F:hydrolase activity"/>
    <property type="evidence" value="ECO:0007669"/>
    <property type="project" value="UniProtKB-KW"/>
</dbReference>
<dbReference type="InterPro" id="IPR041416">
    <property type="entry name" value="IL-1RAcP-like_ig"/>
</dbReference>
<evidence type="ECO:0000256" key="4">
    <source>
        <dbReference type="ARBA" id="ARBA00022737"/>
    </source>
</evidence>
<dbReference type="Gene3D" id="2.60.40.10">
    <property type="entry name" value="Immunoglobulins"/>
    <property type="match status" value="3"/>
</dbReference>
<dbReference type="KEGG" id="char:105909293"/>
<evidence type="ECO:0000256" key="7">
    <source>
        <dbReference type="ARBA" id="ARBA00023027"/>
    </source>
</evidence>
<feature type="transmembrane region" description="Helical" evidence="13">
    <location>
        <begin position="21"/>
        <end position="42"/>
    </location>
</feature>
<organism evidence="16 17">
    <name type="scientific">Clupea harengus</name>
    <name type="common">Atlantic herring</name>
    <dbReference type="NCBI Taxonomy" id="7950"/>
    <lineage>
        <taxon>Eukaryota</taxon>
        <taxon>Metazoa</taxon>
        <taxon>Chordata</taxon>
        <taxon>Craniata</taxon>
        <taxon>Vertebrata</taxon>
        <taxon>Euteleostomi</taxon>
        <taxon>Actinopterygii</taxon>
        <taxon>Neopterygii</taxon>
        <taxon>Teleostei</taxon>
        <taxon>Clupei</taxon>
        <taxon>Clupeiformes</taxon>
        <taxon>Clupeoidei</taxon>
        <taxon>Clupeidae</taxon>
        <taxon>Clupea</taxon>
    </lineage>
</organism>
<evidence type="ECO:0000256" key="6">
    <source>
        <dbReference type="ARBA" id="ARBA00022989"/>
    </source>
</evidence>
<dbReference type="SMART" id="SM00255">
    <property type="entry name" value="TIR"/>
    <property type="match status" value="1"/>
</dbReference>
<evidence type="ECO:0000256" key="8">
    <source>
        <dbReference type="ARBA" id="ARBA00023136"/>
    </source>
</evidence>
<dbReference type="PRINTS" id="PR01537">
    <property type="entry name" value="INTRLKN1R1F"/>
</dbReference>
<proteinExistence type="inferred from homology"/>
<dbReference type="Pfam" id="PF13927">
    <property type="entry name" value="Ig_3"/>
    <property type="match status" value="1"/>
</dbReference>
<evidence type="ECO:0000256" key="5">
    <source>
        <dbReference type="ARBA" id="ARBA00022801"/>
    </source>
</evidence>
<keyword evidence="5" id="KW-0378">Hydrolase</keyword>
<evidence type="ECO:0000259" key="15">
    <source>
        <dbReference type="PROSITE" id="PS50835"/>
    </source>
</evidence>
<keyword evidence="7" id="KW-0520">NAD</keyword>
<evidence type="ECO:0000256" key="10">
    <source>
        <dbReference type="ARBA" id="ARBA00023170"/>
    </source>
</evidence>
<evidence type="ECO:0000256" key="2">
    <source>
        <dbReference type="ARBA" id="ARBA00009752"/>
    </source>
</evidence>
<feature type="transmembrane region" description="Helical" evidence="13">
    <location>
        <begin position="399"/>
        <end position="424"/>
    </location>
</feature>
<keyword evidence="4" id="KW-0677">Repeat</keyword>
<dbReference type="SUPFAM" id="SSF52200">
    <property type="entry name" value="Toll/Interleukin receptor TIR domain"/>
    <property type="match status" value="1"/>
</dbReference>
<keyword evidence="9" id="KW-1015">Disulfide bond</keyword>
<dbReference type="PROSITE" id="PS50104">
    <property type="entry name" value="TIR"/>
    <property type="match status" value="1"/>
</dbReference>
<dbReference type="RefSeq" id="XP_012693362.2">
    <property type="nucleotide sequence ID" value="XM_012837908.3"/>
</dbReference>
<accession>A0A6P3WA67</accession>
<gene>
    <name evidence="17 18" type="primary">LOC105909293</name>
</gene>
<dbReference type="Gene3D" id="3.40.50.10140">
    <property type="entry name" value="Toll/interleukin-1 receptor homology (TIR) domain"/>
    <property type="match status" value="1"/>
</dbReference>
<keyword evidence="8 13" id="KW-0472">Membrane</keyword>